<reference evidence="1" key="1">
    <citation type="submission" date="2024-04" db="EMBL/GenBank/DDBJ databases">
        <authorList>
            <consortium name="Molecular Ecology Group"/>
        </authorList>
    </citation>
    <scope>NUCLEOTIDE SEQUENCE</scope>
</reference>
<dbReference type="EMBL" id="CAXIPU020000065">
    <property type="protein sequence ID" value="CAL1671578.1"/>
    <property type="molecule type" value="Genomic_DNA"/>
</dbReference>
<dbReference type="Proteomes" id="UP001497644">
    <property type="component" value="Unassembled WGS sequence"/>
</dbReference>
<protein>
    <submittedName>
        <fullName evidence="1">Uncharacterized protein</fullName>
    </submittedName>
</protein>
<organism evidence="1 2">
    <name type="scientific">Lasius platythorax</name>
    <dbReference type="NCBI Taxonomy" id="488582"/>
    <lineage>
        <taxon>Eukaryota</taxon>
        <taxon>Metazoa</taxon>
        <taxon>Ecdysozoa</taxon>
        <taxon>Arthropoda</taxon>
        <taxon>Hexapoda</taxon>
        <taxon>Insecta</taxon>
        <taxon>Pterygota</taxon>
        <taxon>Neoptera</taxon>
        <taxon>Endopterygota</taxon>
        <taxon>Hymenoptera</taxon>
        <taxon>Apocrita</taxon>
        <taxon>Aculeata</taxon>
        <taxon>Formicoidea</taxon>
        <taxon>Formicidae</taxon>
        <taxon>Formicinae</taxon>
        <taxon>Lasius</taxon>
        <taxon>Lasius</taxon>
    </lineage>
</organism>
<sequence length="120" mass="12995">MRLGLLYIDIDDTVSRMLFSSKETLERRTVIEAAFRACGDAFLEVSAVLTNLLDESPTSMNISVKDIKKVVVEEFDDLNGSDMLSVCDDVCCAKGRSYASAAGSSGSEVRVSRGPYDGVI</sequence>
<evidence type="ECO:0000313" key="2">
    <source>
        <dbReference type="Proteomes" id="UP001497644"/>
    </source>
</evidence>
<dbReference type="AlphaFoldDB" id="A0AAV2MW38"/>
<name>A0AAV2MW38_9HYME</name>
<proteinExistence type="predicted"/>
<gene>
    <name evidence="1" type="ORF">LPLAT_LOCUS1958</name>
</gene>
<evidence type="ECO:0000313" key="1">
    <source>
        <dbReference type="EMBL" id="CAL1671578.1"/>
    </source>
</evidence>
<comment type="caution">
    <text evidence="1">The sequence shown here is derived from an EMBL/GenBank/DDBJ whole genome shotgun (WGS) entry which is preliminary data.</text>
</comment>
<accession>A0AAV2MW38</accession>
<keyword evidence="2" id="KW-1185">Reference proteome</keyword>